<dbReference type="RefSeq" id="WP_353293833.1">
    <property type="nucleotide sequence ID" value="NZ_BAABWH010000002.1"/>
</dbReference>
<dbReference type="EMBL" id="BAABWH010000002">
    <property type="protein sequence ID" value="GAA6144896.1"/>
    <property type="molecule type" value="Genomic_DNA"/>
</dbReference>
<evidence type="ECO:0000256" key="1">
    <source>
        <dbReference type="SAM" id="SignalP"/>
    </source>
</evidence>
<evidence type="ECO:0008006" key="4">
    <source>
        <dbReference type="Google" id="ProtNLM"/>
    </source>
</evidence>
<evidence type="ECO:0000313" key="2">
    <source>
        <dbReference type="EMBL" id="GAA6144896.1"/>
    </source>
</evidence>
<reference evidence="2 3" key="1">
    <citation type="submission" date="2024-04" db="EMBL/GenBank/DDBJ databases">
        <title>Draft genome sequence of Thalassolituus maritimus NBRC 116585.</title>
        <authorList>
            <person name="Miyakawa T."/>
            <person name="Kusuya Y."/>
            <person name="Miura T."/>
        </authorList>
    </citation>
    <scope>NUCLEOTIDE SEQUENCE [LARGE SCALE GENOMIC DNA]</scope>
    <source>
        <strain evidence="2 3">5NW40-0001</strain>
    </source>
</reference>
<keyword evidence="3" id="KW-1185">Reference proteome</keyword>
<evidence type="ECO:0000313" key="3">
    <source>
        <dbReference type="Proteomes" id="UP001481413"/>
    </source>
</evidence>
<keyword evidence="1" id="KW-0732">Signal</keyword>
<dbReference type="Proteomes" id="UP001481413">
    <property type="component" value="Unassembled WGS sequence"/>
</dbReference>
<organism evidence="2 3">
    <name type="scientific">Thalassolituus maritimus</name>
    <dbReference type="NCBI Taxonomy" id="484498"/>
    <lineage>
        <taxon>Bacteria</taxon>
        <taxon>Pseudomonadati</taxon>
        <taxon>Pseudomonadota</taxon>
        <taxon>Gammaproteobacteria</taxon>
        <taxon>Oceanospirillales</taxon>
        <taxon>Oceanospirillaceae</taxon>
        <taxon>Thalassolituus</taxon>
    </lineage>
</organism>
<feature type="chain" id="PRO_5047361706" description="TM2 domain-containing protein" evidence="1">
    <location>
        <begin position="18"/>
        <end position="141"/>
    </location>
</feature>
<dbReference type="PROSITE" id="PS51257">
    <property type="entry name" value="PROKAR_LIPOPROTEIN"/>
    <property type="match status" value="1"/>
</dbReference>
<gene>
    <name evidence="2" type="ORF">NBRC116585_10130</name>
</gene>
<comment type="caution">
    <text evidence="2">The sequence shown here is derived from an EMBL/GenBank/DDBJ whole genome shotgun (WGS) entry which is preliminary data.</text>
</comment>
<feature type="signal peptide" evidence="1">
    <location>
        <begin position="1"/>
        <end position="17"/>
    </location>
</feature>
<proteinExistence type="predicted"/>
<protein>
    <recommendedName>
        <fullName evidence="4">TM2 domain-containing protein</fullName>
    </recommendedName>
</protein>
<sequence length="141" mass="15364">MKLLRTCVVAGSISLLAGCATGLNSIQKQEYAQMEADGVLVKEKNPTTGAVLGLLPGGGSFYAGEVGLGVVNLLLWPASILWDPVSGYDGAQSDNYYVTKSQLKKQKAAELSDLDYQLSIEQISEKDYAYKKRKLEEKYSY</sequence>
<name>A0ABP9ZXN8_9GAMM</name>
<accession>A0ABP9ZXN8</accession>